<sequence length="125" mass="13252">MPENRKMSAYATDGPAPADLAQASLLAERYLVPEVGLLPEGARLHVVEFASCFTVVKITAPPPVGEDGIPLHPAEPGGGVTVIDKETGAISFWPSWGESFVAEKYAEAKAAGEIEYVVEWPTANT</sequence>
<evidence type="ECO:0000313" key="2">
    <source>
        <dbReference type="Proteomes" id="UP000675781"/>
    </source>
</evidence>
<comment type="caution">
    <text evidence="1">The sequence shown here is derived from an EMBL/GenBank/DDBJ whole genome shotgun (WGS) entry which is preliminary data.</text>
</comment>
<name>A0A941EJR5_9ACTN</name>
<evidence type="ECO:0000313" key="1">
    <source>
        <dbReference type="EMBL" id="MBR7832075.1"/>
    </source>
</evidence>
<dbReference type="EMBL" id="JAGSOG010000006">
    <property type="protein sequence ID" value="MBR7832075.1"/>
    <property type="molecule type" value="Genomic_DNA"/>
</dbReference>
<keyword evidence="2" id="KW-1185">Reference proteome</keyword>
<accession>A0A941EJR5</accession>
<protein>
    <submittedName>
        <fullName evidence="1">Uncharacterized protein</fullName>
    </submittedName>
</protein>
<proteinExistence type="predicted"/>
<reference evidence="1" key="1">
    <citation type="submission" date="2021-04" db="EMBL/GenBank/DDBJ databases">
        <title>Genome based classification of Actinospica acidithermotolerans sp. nov., an actinobacterium isolated from an Indonesian hot spring.</title>
        <authorList>
            <person name="Kusuma A.B."/>
            <person name="Putra K.E."/>
            <person name="Nafisah S."/>
            <person name="Loh J."/>
            <person name="Nouioui I."/>
            <person name="Goodfellow M."/>
        </authorList>
    </citation>
    <scope>NUCLEOTIDE SEQUENCE</scope>
    <source>
        <strain evidence="1">CSCA 57</strain>
    </source>
</reference>
<dbReference type="Proteomes" id="UP000675781">
    <property type="component" value="Unassembled WGS sequence"/>
</dbReference>
<gene>
    <name evidence="1" type="ORF">KDL01_02325</name>
</gene>
<organism evidence="1 2">
    <name type="scientific">Actinospica durhamensis</name>
    <dbReference type="NCBI Taxonomy" id="1508375"/>
    <lineage>
        <taxon>Bacteria</taxon>
        <taxon>Bacillati</taxon>
        <taxon>Actinomycetota</taxon>
        <taxon>Actinomycetes</taxon>
        <taxon>Catenulisporales</taxon>
        <taxon>Actinospicaceae</taxon>
        <taxon>Actinospica</taxon>
    </lineage>
</organism>
<dbReference type="RefSeq" id="WP_212526613.1">
    <property type="nucleotide sequence ID" value="NZ_JAGSOG010000006.1"/>
</dbReference>
<dbReference type="AlphaFoldDB" id="A0A941EJR5"/>